<evidence type="ECO:0000313" key="5">
    <source>
        <dbReference type="EMBL" id="GAA3651195.1"/>
    </source>
</evidence>
<keyword evidence="2" id="KW-1015">Disulfide bond</keyword>
<feature type="domain" description="LamG-like jellyroll fold" evidence="4">
    <location>
        <begin position="736"/>
        <end position="873"/>
    </location>
</feature>
<reference evidence="6" key="1">
    <citation type="journal article" date="2019" name="Int. J. Syst. Evol. Microbiol.">
        <title>The Global Catalogue of Microorganisms (GCM) 10K type strain sequencing project: providing services to taxonomists for standard genome sequencing and annotation.</title>
        <authorList>
            <consortium name="The Broad Institute Genomics Platform"/>
            <consortium name="The Broad Institute Genome Sequencing Center for Infectious Disease"/>
            <person name="Wu L."/>
            <person name="Ma J."/>
        </authorList>
    </citation>
    <scope>NUCLEOTIDE SEQUENCE [LARGE SCALE GENOMIC DNA]</scope>
    <source>
        <strain evidence="6">JCM 17494</strain>
    </source>
</reference>
<dbReference type="InterPro" id="IPR013320">
    <property type="entry name" value="ConA-like_dom_sf"/>
</dbReference>
<dbReference type="PANTHER" id="PTHR46943:SF1">
    <property type="entry name" value="PENTRAXIN-RELATED PROTEIN PTX3"/>
    <property type="match status" value="1"/>
</dbReference>
<organism evidence="5 6">
    <name type="scientific">Lentzea roselyniae</name>
    <dbReference type="NCBI Taxonomy" id="531940"/>
    <lineage>
        <taxon>Bacteria</taxon>
        <taxon>Bacillati</taxon>
        <taxon>Actinomycetota</taxon>
        <taxon>Actinomycetes</taxon>
        <taxon>Pseudonocardiales</taxon>
        <taxon>Pseudonocardiaceae</taxon>
        <taxon>Lentzea</taxon>
    </lineage>
</organism>
<evidence type="ECO:0000259" key="4">
    <source>
        <dbReference type="SMART" id="SM00560"/>
    </source>
</evidence>
<gene>
    <name evidence="5" type="ORF">GCM10022267_41870</name>
</gene>
<evidence type="ECO:0000256" key="2">
    <source>
        <dbReference type="ARBA" id="ARBA00023157"/>
    </source>
</evidence>
<dbReference type="EMBL" id="BAABBE010000011">
    <property type="protein sequence ID" value="GAA3651195.1"/>
    <property type="molecule type" value="Genomic_DNA"/>
</dbReference>
<evidence type="ECO:0000256" key="3">
    <source>
        <dbReference type="SAM" id="SignalP"/>
    </source>
</evidence>
<dbReference type="Proteomes" id="UP001500711">
    <property type="component" value="Unassembled WGS sequence"/>
</dbReference>
<proteinExistence type="predicted"/>
<feature type="chain" id="PRO_5046695202" evidence="3">
    <location>
        <begin position="40"/>
        <end position="1097"/>
    </location>
</feature>
<feature type="domain" description="LamG-like jellyroll fold" evidence="4">
    <location>
        <begin position="953"/>
        <end position="1088"/>
    </location>
</feature>
<dbReference type="Gene3D" id="2.60.120.200">
    <property type="match status" value="2"/>
</dbReference>
<keyword evidence="6" id="KW-1185">Reference proteome</keyword>
<accession>A0ABP7B817</accession>
<dbReference type="InterPro" id="IPR006558">
    <property type="entry name" value="LamG-like"/>
</dbReference>
<dbReference type="SUPFAM" id="SSF49899">
    <property type="entry name" value="Concanavalin A-like lectins/glucanases"/>
    <property type="match status" value="2"/>
</dbReference>
<evidence type="ECO:0000256" key="1">
    <source>
        <dbReference type="ARBA" id="ARBA00022729"/>
    </source>
</evidence>
<dbReference type="InterPro" id="IPR042837">
    <property type="entry name" value="PTX3"/>
</dbReference>
<sequence length="1097" mass="118108">MSDTGGLLKCHRSARVIGVRAFTLVLAVSAGLITPVANAAVAPDELPDEVSALAAARKFDKPVKVSGLTTEASEAVANPNGKMTFTQSLKPERAKRGNRWVPVDTKLRKHSDGLIRPEAAVVDLQFAGAGQGKPLALVAKDGAEVGLTWLETLPEPKVDGSKTTYRDVWPGIDLTVEATATGFSQLLVVKTPEAAKSEKLRKITYGSHVKGGKLSQRDGLLEVKDDKGVVRFTGVASQMWDATGRPAKMGVELTDSTISVLPDQAFLASPETKFPVSIDPKYSWPGYKNHHVVLQEKFKDARNYDRTDGQLSDLKAGWHSSTDFSVSFIEMNVAPLAGKKIHSAKFAMKVIHSAHCDLVEQTALWHAGGIGPDTTWNSAPTWYSKQSTTNKKNNADYCPTDGQTEFDLRGLVETHAQMSYPAMTLGLMGEPGTRNDKAWRRFDLNPVLRVEYNSYPRMAADLSLERGLLPCREGGTENRVYVPTRTPRMRGKLEDPDGGVLTAHFALHKGPLGGSHSIADYFVGDTSSGSYAEVQVAPDVIKEDGVYNWSVNSGDGELTSGWKGNCEFVVDTVKPVVPQANSREYLPSQPGGGVGVTGTFELDSVRSANTDVVKFIYSFTSDGGESLNKEMPADAEGKATVRWTPGTAGTQTLFVKSVDRAGNLSDVQRYEFIVLAGGHPVAYWPLDGTLTDTNGRNALTASGNPNLAAAGYAGKGAWLTGVQDHLSGGPVIDTSKNFTLSAWAKLDSAASSGSVLSTTDAAVLSSSLYYDQAQRRWTFGMTPATNKADLKTVHARDETQAGVWTHLTGTYESTTKTLSLHVDGMKQGAATGLEGWQASQLLVGRHRWNGHDLSGFAGSVDEIKVYDRTLNEAEIKALAKQAGIRAHYKIGEGTGTSTKDEVTGRNATLGGKIDWKTDGDFTSLLLNGPDAEGNPQDAEAYVSAPAPGIRTDRSYTVSAWAKLDLNTRQETARTIVSLVHNGTSQLDLRYGGASGKWEFVMGGTTVATAYRADLQKWVYLTAVHDTTNSEMRLYLNGVYITRTPFNGGSAQTESTLEFGRLMPGTVTGAFWKGGIDNVRVYAGALSDEEILAQRVRS</sequence>
<comment type="caution">
    <text evidence="5">The sequence shown here is derived from an EMBL/GenBank/DDBJ whole genome shotgun (WGS) entry which is preliminary data.</text>
</comment>
<dbReference type="PANTHER" id="PTHR46943">
    <property type="entry name" value="PENTRAXIN-RELATED PROTEIN PTX3"/>
    <property type="match status" value="1"/>
</dbReference>
<dbReference type="Pfam" id="PF13385">
    <property type="entry name" value="Laminin_G_3"/>
    <property type="match status" value="2"/>
</dbReference>
<protein>
    <submittedName>
        <fullName evidence="5">LamG domain-containing protein</fullName>
    </submittedName>
</protein>
<evidence type="ECO:0000313" key="6">
    <source>
        <dbReference type="Proteomes" id="UP001500711"/>
    </source>
</evidence>
<name>A0ABP7B817_9PSEU</name>
<keyword evidence="1 3" id="KW-0732">Signal</keyword>
<dbReference type="SMART" id="SM00560">
    <property type="entry name" value="LamGL"/>
    <property type="match status" value="2"/>
</dbReference>
<feature type="signal peptide" evidence="3">
    <location>
        <begin position="1"/>
        <end position="39"/>
    </location>
</feature>